<reference evidence="2" key="2">
    <citation type="submission" date="2025-05" db="UniProtKB">
        <authorList>
            <consortium name="EnsemblMetazoa"/>
        </authorList>
    </citation>
    <scope>IDENTIFICATION</scope>
    <source>
        <strain evidence="2">Foshan</strain>
    </source>
</reference>
<dbReference type="InterPro" id="IPR005135">
    <property type="entry name" value="Endo/exonuclease/phosphatase"/>
</dbReference>
<dbReference type="PANTHER" id="PTHR33273">
    <property type="entry name" value="DOMAIN-CONTAINING PROTEIN, PUTATIVE-RELATED"/>
    <property type="match status" value="1"/>
</dbReference>
<accession>A0ABM1YFQ4</accession>
<evidence type="ECO:0000313" key="3">
    <source>
        <dbReference type="Proteomes" id="UP000069940"/>
    </source>
</evidence>
<dbReference type="PANTHER" id="PTHR33273:SF4">
    <property type="entry name" value="ENDONUCLEASE_EXONUCLEASE_PHOSPHATASE DOMAIN-CONTAINING PROTEIN"/>
    <property type="match status" value="1"/>
</dbReference>
<dbReference type="SUPFAM" id="SSF56219">
    <property type="entry name" value="DNase I-like"/>
    <property type="match status" value="1"/>
</dbReference>
<dbReference type="Gene3D" id="3.60.10.10">
    <property type="entry name" value="Endonuclease/exonuclease/phosphatase"/>
    <property type="match status" value="1"/>
</dbReference>
<dbReference type="InterPro" id="IPR036691">
    <property type="entry name" value="Endo/exonu/phosph_ase_sf"/>
</dbReference>
<proteinExistence type="predicted"/>
<sequence length="320" mass="35931">MTGIEAVACEVTIRGKTLSVASIYLPPRTAISRRDLAHICSVMPEPRLLMGDFNSHGTGWGELYDDSRSTLIYDLCDDFNMTILNTGEVTRVAPPAKDGSPRDSRLDLSICSSSLSLECTWKVIQDPHGSDHLPIVVSISNGSRQPPSIDISYDLTKHIDWGKYAEAIIDGEQSVEILPPREEYQFLSELIISSALQAQRRPVPGPSARRKPPNPWWDSECTEIYREKSAAFKEFRKRGSVENFKRYQKAGSRGTLSSIWDICAIAKITAYFIIYLREKEGKRIWMGIGTGREIGKIPWKRVLTHKRTTMGSNSALKRAL</sequence>
<feature type="domain" description="Endonuclease/exonuclease/phosphatase" evidence="1">
    <location>
        <begin position="19"/>
        <end position="136"/>
    </location>
</feature>
<dbReference type="Proteomes" id="UP000069940">
    <property type="component" value="Unassembled WGS sequence"/>
</dbReference>
<evidence type="ECO:0000313" key="2">
    <source>
        <dbReference type="EnsemblMetazoa" id="AALFPA23_008744.P11881"/>
    </source>
</evidence>
<name>A0ABM1YFQ4_AEDAL</name>
<dbReference type="Pfam" id="PF14529">
    <property type="entry name" value="Exo_endo_phos_2"/>
    <property type="match status" value="1"/>
</dbReference>
<organism evidence="2 3">
    <name type="scientific">Aedes albopictus</name>
    <name type="common">Asian tiger mosquito</name>
    <name type="synonym">Stegomyia albopicta</name>
    <dbReference type="NCBI Taxonomy" id="7160"/>
    <lineage>
        <taxon>Eukaryota</taxon>
        <taxon>Metazoa</taxon>
        <taxon>Ecdysozoa</taxon>
        <taxon>Arthropoda</taxon>
        <taxon>Hexapoda</taxon>
        <taxon>Insecta</taxon>
        <taxon>Pterygota</taxon>
        <taxon>Neoptera</taxon>
        <taxon>Endopterygota</taxon>
        <taxon>Diptera</taxon>
        <taxon>Nematocera</taxon>
        <taxon>Culicoidea</taxon>
        <taxon>Culicidae</taxon>
        <taxon>Culicinae</taxon>
        <taxon>Aedini</taxon>
        <taxon>Aedes</taxon>
        <taxon>Stegomyia</taxon>
    </lineage>
</organism>
<protein>
    <recommendedName>
        <fullName evidence="1">Endonuclease/exonuclease/phosphatase domain-containing protein</fullName>
    </recommendedName>
</protein>
<reference evidence="3" key="1">
    <citation type="journal article" date="2015" name="Proc. Natl. Acad. Sci. U.S.A.">
        <title>Genome sequence of the Asian Tiger mosquito, Aedes albopictus, reveals insights into its biology, genetics, and evolution.</title>
        <authorList>
            <person name="Chen X.G."/>
            <person name="Jiang X."/>
            <person name="Gu J."/>
            <person name="Xu M."/>
            <person name="Wu Y."/>
            <person name="Deng Y."/>
            <person name="Zhang C."/>
            <person name="Bonizzoni M."/>
            <person name="Dermauw W."/>
            <person name="Vontas J."/>
            <person name="Armbruster P."/>
            <person name="Huang X."/>
            <person name="Yang Y."/>
            <person name="Zhang H."/>
            <person name="He W."/>
            <person name="Peng H."/>
            <person name="Liu Y."/>
            <person name="Wu K."/>
            <person name="Chen J."/>
            <person name="Lirakis M."/>
            <person name="Topalis P."/>
            <person name="Van Leeuwen T."/>
            <person name="Hall A.B."/>
            <person name="Jiang X."/>
            <person name="Thorpe C."/>
            <person name="Mueller R.L."/>
            <person name="Sun C."/>
            <person name="Waterhouse R.M."/>
            <person name="Yan G."/>
            <person name="Tu Z.J."/>
            <person name="Fang X."/>
            <person name="James A.A."/>
        </authorList>
    </citation>
    <scope>NUCLEOTIDE SEQUENCE [LARGE SCALE GENOMIC DNA]</scope>
    <source>
        <strain evidence="3">Foshan</strain>
    </source>
</reference>
<dbReference type="EnsemblMetazoa" id="AALFPA23_008744.R11881">
    <property type="protein sequence ID" value="AALFPA23_008744.P11881"/>
    <property type="gene ID" value="AALFPA23_008744"/>
</dbReference>
<keyword evidence="3" id="KW-1185">Reference proteome</keyword>
<dbReference type="GeneID" id="134287819"/>
<dbReference type="RefSeq" id="XP_062706798.1">
    <property type="nucleotide sequence ID" value="XM_062850814.1"/>
</dbReference>
<evidence type="ECO:0000259" key="1">
    <source>
        <dbReference type="Pfam" id="PF14529"/>
    </source>
</evidence>